<name>A0A0A9C371_ARUDO</name>
<protein>
    <submittedName>
        <fullName evidence="1">Uncharacterized protein</fullName>
    </submittedName>
</protein>
<dbReference type="AlphaFoldDB" id="A0A0A9C371"/>
<organism evidence="1">
    <name type="scientific">Arundo donax</name>
    <name type="common">Giant reed</name>
    <name type="synonym">Donax arundinaceus</name>
    <dbReference type="NCBI Taxonomy" id="35708"/>
    <lineage>
        <taxon>Eukaryota</taxon>
        <taxon>Viridiplantae</taxon>
        <taxon>Streptophyta</taxon>
        <taxon>Embryophyta</taxon>
        <taxon>Tracheophyta</taxon>
        <taxon>Spermatophyta</taxon>
        <taxon>Magnoliopsida</taxon>
        <taxon>Liliopsida</taxon>
        <taxon>Poales</taxon>
        <taxon>Poaceae</taxon>
        <taxon>PACMAD clade</taxon>
        <taxon>Arundinoideae</taxon>
        <taxon>Arundineae</taxon>
        <taxon>Arundo</taxon>
    </lineage>
</organism>
<reference evidence="1" key="1">
    <citation type="submission" date="2014-09" db="EMBL/GenBank/DDBJ databases">
        <authorList>
            <person name="Magalhaes I.L.F."/>
            <person name="Oliveira U."/>
            <person name="Santos F.R."/>
            <person name="Vidigal T.H.D.A."/>
            <person name="Brescovit A.D."/>
            <person name="Santos A.J."/>
        </authorList>
    </citation>
    <scope>NUCLEOTIDE SEQUENCE</scope>
    <source>
        <tissue evidence="1">Shoot tissue taken approximately 20 cm above the soil surface</tissue>
    </source>
</reference>
<evidence type="ECO:0000313" key="1">
    <source>
        <dbReference type="EMBL" id="JAD70719.1"/>
    </source>
</evidence>
<proteinExistence type="predicted"/>
<reference evidence="1" key="2">
    <citation type="journal article" date="2015" name="Data Brief">
        <title>Shoot transcriptome of the giant reed, Arundo donax.</title>
        <authorList>
            <person name="Barrero R.A."/>
            <person name="Guerrero F.D."/>
            <person name="Moolhuijzen P."/>
            <person name="Goolsby J.A."/>
            <person name="Tidwell J."/>
            <person name="Bellgard S.E."/>
            <person name="Bellgard M.I."/>
        </authorList>
    </citation>
    <scope>NUCLEOTIDE SEQUENCE</scope>
    <source>
        <tissue evidence="1">Shoot tissue taken approximately 20 cm above the soil surface</tissue>
    </source>
</reference>
<accession>A0A0A9C371</accession>
<sequence>MLFYGTVIFQWYFPKATIFWC</sequence>
<dbReference type="EMBL" id="GBRH01227176">
    <property type="protein sequence ID" value="JAD70719.1"/>
    <property type="molecule type" value="Transcribed_RNA"/>
</dbReference>